<dbReference type="GO" id="GO:0008448">
    <property type="term" value="F:N-acetylglucosamine-6-phosphate deacetylase activity"/>
    <property type="evidence" value="ECO:0007669"/>
    <property type="project" value="TreeGrafter"/>
</dbReference>
<keyword evidence="4" id="KW-1185">Reference proteome</keyword>
<protein>
    <submittedName>
        <fullName evidence="3">N-acetylglucosamine-6-phosphate deacetylase</fullName>
    </submittedName>
</protein>
<dbReference type="InterPro" id="IPR032466">
    <property type="entry name" value="Metal_Hydrolase"/>
</dbReference>
<dbReference type="Gene3D" id="3.20.20.140">
    <property type="entry name" value="Metal-dependent hydrolases"/>
    <property type="match status" value="1"/>
</dbReference>
<dbReference type="Proteomes" id="UP001139721">
    <property type="component" value="Unassembled WGS sequence"/>
</dbReference>
<organism evidence="3 4">
    <name type="scientific">Legionella maioricensis</name>
    <dbReference type="NCBI Taxonomy" id="2896528"/>
    <lineage>
        <taxon>Bacteria</taxon>
        <taxon>Pseudomonadati</taxon>
        <taxon>Pseudomonadota</taxon>
        <taxon>Gammaproteobacteria</taxon>
        <taxon>Legionellales</taxon>
        <taxon>Legionellaceae</taxon>
        <taxon>Legionella</taxon>
    </lineage>
</organism>
<evidence type="ECO:0000313" key="4">
    <source>
        <dbReference type="Proteomes" id="UP001139721"/>
    </source>
</evidence>
<proteinExistence type="inferred from homology"/>
<evidence type="ECO:0000313" key="3">
    <source>
        <dbReference type="EMBL" id="MCL9683870.1"/>
    </source>
</evidence>
<comment type="similarity">
    <text evidence="1">Belongs to the metallo-dependent hydrolases superfamily. NagA family.</text>
</comment>
<gene>
    <name evidence="3" type="ORF">LOX96_07180</name>
</gene>
<name>A0A9X2IAT9_9GAMM</name>
<comment type="caution">
    <text evidence="3">The sequence shown here is derived from an EMBL/GenBank/DDBJ whole genome shotgun (WGS) entry which is preliminary data.</text>
</comment>
<evidence type="ECO:0000256" key="1">
    <source>
        <dbReference type="ARBA" id="ARBA00010716"/>
    </source>
</evidence>
<dbReference type="PANTHER" id="PTHR11113:SF14">
    <property type="entry name" value="N-ACETYLGLUCOSAMINE-6-PHOSPHATE DEACETYLASE"/>
    <property type="match status" value="1"/>
</dbReference>
<dbReference type="SUPFAM" id="SSF51556">
    <property type="entry name" value="Metallo-dependent hydrolases"/>
    <property type="match status" value="1"/>
</dbReference>
<reference evidence="3" key="1">
    <citation type="submission" date="2021-11" db="EMBL/GenBank/DDBJ databases">
        <title>Legionella maioricencis sp. nov., a new species isolated from hot water samples in Mallorca.</title>
        <authorList>
            <person name="Crespi S."/>
            <person name="Drasar V."/>
            <person name="Salva-Serra F."/>
            <person name="Jaen-Luchoro D."/>
            <person name="Pineiro-Iglesias B."/>
            <person name="Aliaga F."/>
            <person name="Fernandez-Juarez V."/>
            <person name="Coll G."/>
            <person name="Moore E.R.B."/>
            <person name="Bennasar-Figueras A."/>
        </authorList>
    </citation>
    <scope>NUCLEOTIDE SEQUENCE</scope>
    <source>
        <strain evidence="3">HCPI-6</strain>
    </source>
</reference>
<dbReference type="EMBL" id="JAJKBJ010000006">
    <property type="protein sequence ID" value="MCL9683870.1"/>
    <property type="molecule type" value="Genomic_DNA"/>
</dbReference>
<accession>A0A9X2IAT9</accession>
<dbReference type="PANTHER" id="PTHR11113">
    <property type="entry name" value="N-ACETYLGLUCOSAMINE-6-PHOSPHATE DEACETYLASE"/>
    <property type="match status" value="1"/>
</dbReference>
<dbReference type="RefSeq" id="WP_250420921.1">
    <property type="nucleotide sequence ID" value="NZ_JAJKBJ010000006.1"/>
</dbReference>
<evidence type="ECO:0000256" key="2">
    <source>
        <dbReference type="ARBA" id="ARBA00022801"/>
    </source>
</evidence>
<keyword evidence="2" id="KW-0378">Hydrolase</keyword>
<dbReference type="GO" id="GO:0006046">
    <property type="term" value="P:N-acetylglucosamine catabolic process"/>
    <property type="evidence" value="ECO:0007669"/>
    <property type="project" value="TreeGrafter"/>
</dbReference>
<sequence>MLIKNIYVYSDAGIKQLRHVLVTEDGLKTVFHIDDDLSHLKEPKIIDCKGSYFLMPGMLDSHVHGQGGIDFADIGDELSDEGLEIIVGALGKTGLSYALATFVSMPLPALKKALIKLNDFVQKQEQKPTAGATQIVGVHLEGPFISKSCKGAHAISALQDSISMAQFREIIKAAPNIKHWKITIAPDLPGAEEFIKQTKDLEKEGIFVKVFIGHCNPEDKEVIGRAIAAGACGFTHVGNACLESCSRETRMLTLKDAKSHVVQWILENPESCPPGIELIVDGVHLSTSFISLIGNSLKNKIILVTDALGPTGALRPTGCKDDVHKLGSLDIRKEQSSFYLADKDGNFLMKEGILPSGEKGLVKTLAGSAASLSLCAQKYFKSLQDETIESRMDSMYAALVTNPRNASLSTTAITHLPDDRNFSIFNDKGQLILSSCNGKVSEHQQLQWPIQGMLHYGLLSHPQKSENNNEIEKEYVYQ</sequence>
<dbReference type="AlphaFoldDB" id="A0A9X2IAT9"/>